<comment type="similarity">
    <text evidence="2">Belongs to the eukaryotic RPA49/POLR1E RNA polymerase subunit family.</text>
</comment>
<evidence type="ECO:0000256" key="4">
    <source>
        <dbReference type="ARBA" id="ARBA00023163"/>
    </source>
</evidence>
<proteinExistence type="inferred from homology"/>
<gene>
    <name evidence="8" type="ORF">K432DRAFT_435718</name>
</gene>
<protein>
    <submittedName>
        <fullName evidence="8">DNA-directed RNA polymeras-like protein I 49 kDa polypeptide</fullName>
    </submittedName>
</protein>
<dbReference type="GO" id="GO:0000428">
    <property type="term" value="C:DNA-directed RNA polymerase complex"/>
    <property type="evidence" value="ECO:0007669"/>
    <property type="project" value="UniProtKB-KW"/>
</dbReference>
<evidence type="ECO:0000256" key="1">
    <source>
        <dbReference type="ARBA" id="ARBA00004604"/>
    </source>
</evidence>
<dbReference type="GO" id="GO:0005730">
    <property type="term" value="C:nucleolus"/>
    <property type="evidence" value="ECO:0007669"/>
    <property type="project" value="UniProtKB-SubCell"/>
</dbReference>
<sequence length="459" mass="50618">MSDKKRKRQSEKGERPVKKVAIDGQAPTVKLSFAEDNDILGPVIASTPGLSLPLNFPLIPYKKGGRDDRILPPGNTGKSTPYELLLQSSAHSKLDYTAREEHDGSADSLLKHYVGIYNPSSGELELMEAHKVTVRTTLRSELEDLRVAREQAAIAQRTTMTSKRHALGMEFGTKKSRKAIEDVTVNAITPRGGRVASPGGTIPPPASNTIAASILKSMAASIADMPTPKNLQTAADDSKPRPKANLDAKAPEEVYPIATLIGNEIMSAINVKDWIDAVAEKKDVRLHSRFVAKRLESVAQSGDVKRLKVLRYILLLINFNSALKTGHKGVKRVPPKEKLQDTMGFGGPLLDSIRRKFAPAGSEMTRWHVDNLMTHVAAAALIVDNYEVDVNDLREDLRLVNKEIKQYFSELGCKINPPTETERSKLKITKAESINHQIAKLRLPLNFPKQRVMRTKGGR</sequence>
<evidence type="ECO:0000256" key="6">
    <source>
        <dbReference type="SAM" id="Coils"/>
    </source>
</evidence>
<dbReference type="GO" id="GO:0003677">
    <property type="term" value="F:DNA binding"/>
    <property type="evidence" value="ECO:0007669"/>
    <property type="project" value="InterPro"/>
</dbReference>
<evidence type="ECO:0000256" key="3">
    <source>
        <dbReference type="ARBA" id="ARBA00022478"/>
    </source>
</evidence>
<reference evidence="8 9" key="1">
    <citation type="journal article" date="2016" name="Nat. Commun.">
        <title>Ectomycorrhizal ecology is imprinted in the genome of the dominant symbiotic fungus Cenococcum geophilum.</title>
        <authorList>
            <consortium name="DOE Joint Genome Institute"/>
            <person name="Peter M."/>
            <person name="Kohler A."/>
            <person name="Ohm R.A."/>
            <person name="Kuo A."/>
            <person name="Krutzmann J."/>
            <person name="Morin E."/>
            <person name="Arend M."/>
            <person name="Barry K.W."/>
            <person name="Binder M."/>
            <person name="Choi C."/>
            <person name="Clum A."/>
            <person name="Copeland A."/>
            <person name="Grisel N."/>
            <person name="Haridas S."/>
            <person name="Kipfer T."/>
            <person name="LaButti K."/>
            <person name="Lindquist E."/>
            <person name="Lipzen A."/>
            <person name="Maire R."/>
            <person name="Meier B."/>
            <person name="Mihaltcheva S."/>
            <person name="Molinier V."/>
            <person name="Murat C."/>
            <person name="Poggeler S."/>
            <person name="Quandt C.A."/>
            <person name="Sperisen C."/>
            <person name="Tritt A."/>
            <person name="Tisserant E."/>
            <person name="Crous P.W."/>
            <person name="Henrissat B."/>
            <person name="Nehls U."/>
            <person name="Egli S."/>
            <person name="Spatafora J.W."/>
            <person name="Grigoriev I.V."/>
            <person name="Martin F.M."/>
        </authorList>
    </citation>
    <scope>NUCLEOTIDE SEQUENCE [LARGE SCALE GENOMIC DNA]</scope>
    <source>
        <strain evidence="8 9">CBS 459.81</strain>
    </source>
</reference>
<feature type="compositionally biased region" description="Basic and acidic residues" evidence="7">
    <location>
        <begin position="236"/>
        <end position="247"/>
    </location>
</feature>
<keyword evidence="9" id="KW-1185">Reference proteome</keyword>
<evidence type="ECO:0000256" key="5">
    <source>
        <dbReference type="ARBA" id="ARBA00023242"/>
    </source>
</evidence>
<dbReference type="AlphaFoldDB" id="A0A8E2E7N3"/>
<accession>A0A8E2E7N3</accession>
<evidence type="ECO:0000313" key="9">
    <source>
        <dbReference type="Proteomes" id="UP000250266"/>
    </source>
</evidence>
<dbReference type="GO" id="GO:0006351">
    <property type="term" value="P:DNA-templated transcription"/>
    <property type="evidence" value="ECO:0007669"/>
    <property type="project" value="InterPro"/>
</dbReference>
<name>A0A8E2E7N3_9PEZI</name>
<keyword evidence="4" id="KW-0804">Transcription</keyword>
<dbReference type="Pfam" id="PF06870">
    <property type="entry name" value="RNA_pol_I_A49"/>
    <property type="match status" value="1"/>
</dbReference>
<comment type="subcellular location">
    <subcellularLocation>
        <location evidence="1">Nucleus</location>
        <location evidence="1">Nucleolus</location>
    </subcellularLocation>
</comment>
<feature type="region of interest" description="Disordered" evidence="7">
    <location>
        <begin position="228"/>
        <end position="247"/>
    </location>
</feature>
<keyword evidence="5" id="KW-0539">Nucleus</keyword>
<feature type="coiled-coil region" evidence="6">
    <location>
        <begin position="383"/>
        <end position="410"/>
    </location>
</feature>
<evidence type="ECO:0000256" key="7">
    <source>
        <dbReference type="SAM" id="MobiDB-lite"/>
    </source>
</evidence>
<dbReference type="PANTHER" id="PTHR14440">
    <property type="entry name" value="DNA-DIRECTED RNA POLYMERASE I SUBUNIT RPA49"/>
    <property type="match status" value="1"/>
</dbReference>
<dbReference type="EMBL" id="KV745037">
    <property type="protein sequence ID" value="OCK78833.1"/>
    <property type="molecule type" value="Genomic_DNA"/>
</dbReference>
<keyword evidence="3" id="KW-0240">DNA-directed RNA polymerase</keyword>
<evidence type="ECO:0000256" key="2">
    <source>
        <dbReference type="ARBA" id="ARBA00009430"/>
    </source>
</evidence>
<dbReference type="Proteomes" id="UP000250266">
    <property type="component" value="Unassembled WGS sequence"/>
</dbReference>
<keyword evidence="6" id="KW-0175">Coiled coil</keyword>
<evidence type="ECO:0000313" key="8">
    <source>
        <dbReference type="EMBL" id="OCK78833.1"/>
    </source>
</evidence>
<dbReference type="InterPro" id="IPR009668">
    <property type="entry name" value="RNA_pol-assoc_fac_A49-like"/>
</dbReference>
<dbReference type="OrthoDB" id="532500at2759"/>
<organism evidence="8 9">
    <name type="scientific">Lepidopterella palustris CBS 459.81</name>
    <dbReference type="NCBI Taxonomy" id="1314670"/>
    <lineage>
        <taxon>Eukaryota</taxon>
        <taxon>Fungi</taxon>
        <taxon>Dikarya</taxon>
        <taxon>Ascomycota</taxon>
        <taxon>Pezizomycotina</taxon>
        <taxon>Dothideomycetes</taxon>
        <taxon>Pleosporomycetidae</taxon>
        <taxon>Mytilinidiales</taxon>
        <taxon>Argynnaceae</taxon>
        <taxon>Lepidopterella</taxon>
    </lineage>
</organism>